<dbReference type="EMBL" id="JAAQPH010000012">
    <property type="protein sequence ID" value="NIA70195.1"/>
    <property type="molecule type" value="Genomic_DNA"/>
</dbReference>
<dbReference type="Gene3D" id="3.90.1150.10">
    <property type="entry name" value="Aspartate Aminotransferase, domain 1"/>
    <property type="match status" value="1"/>
</dbReference>
<dbReference type="InterPro" id="IPR005814">
    <property type="entry name" value="Aminotrans_3"/>
</dbReference>
<dbReference type="InterPro" id="IPR015424">
    <property type="entry name" value="PyrdxlP-dep_Trfase"/>
</dbReference>
<accession>A0A967EZC3</accession>
<dbReference type="AlphaFoldDB" id="A0A967EZC3"/>
<evidence type="ECO:0000256" key="4">
    <source>
        <dbReference type="ARBA" id="ARBA00022679"/>
    </source>
</evidence>
<proteinExistence type="inferred from homology"/>
<evidence type="ECO:0000256" key="5">
    <source>
        <dbReference type="ARBA" id="ARBA00022898"/>
    </source>
</evidence>
<dbReference type="GO" id="GO:0005829">
    <property type="term" value="C:cytosol"/>
    <property type="evidence" value="ECO:0007669"/>
    <property type="project" value="TreeGrafter"/>
</dbReference>
<dbReference type="PANTHER" id="PTHR43094:SF1">
    <property type="entry name" value="AMINOTRANSFERASE CLASS-III"/>
    <property type="match status" value="1"/>
</dbReference>
<dbReference type="Gene3D" id="3.40.640.10">
    <property type="entry name" value="Type I PLP-dependent aspartate aminotransferase-like (Major domain)"/>
    <property type="match status" value="1"/>
</dbReference>
<comment type="similarity">
    <text evidence="2 6">Belongs to the class-III pyridoxal-phosphate-dependent aminotransferase family.</text>
</comment>
<evidence type="ECO:0000256" key="3">
    <source>
        <dbReference type="ARBA" id="ARBA00022576"/>
    </source>
</evidence>
<keyword evidence="3 7" id="KW-0032">Aminotransferase</keyword>
<dbReference type="GO" id="GO:0030170">
    <property type="term" value="F:pyridoxal phosphate binding"/>
    <property type="evidence" value="ECO:0007669"/>
    <property type="project" value="InterPro"/>
</dbReference>
<dbReference type="InterPro" id="IPR015422">
    <property type="entry name" value="PyrdxlP-dep_Trfase_small"/>
</dbReference>
<reference evidence="7" key="1">
    <citation type="submission" date="2020-03" db="EMBL/GenBank/DDBJ databases">
        <title>Genome of Pelagibius litoralis DSM 21314T.</title>
        <authorList>
            <person name="Wang G."/>
        </authorList>
    </citation>
    <scope>NUCLEOTIDE SEQUENCE</scope>
    <source>
        <strain evidence="7">DSM 21314</strain>
    </source>
</reference>
<keyword evidence="5 6" id="KW-0663">Pyridoxal phosphate</keyword>
<protein>
    <submittedName>
        <fullName evidence="7">Aspartate aminotransferase family protein</fullName>
    </submittedName>
</protein>
<dbReference type="RefSeq" id="WP_167226549.1">
    <property type="nucleotide sequence ID" value="NZ_JAAQPH010000012.1"/>
</dbReference>
<gene>
    <name evidence="7" type="ORF">HBA54_16430</name>
</gene>
<dbReference type="PROSITE" id="PS00600">
    <property type="entry name" value="AA_TRANSFER_CLASS_3"/>
    <property type="match status" value="1"/>
</dbReference>
<dbReference type="Proteomes" id="UP000761264">
    <property type="component" value="Unassembled WGS sequence"/>
</dbReference>
<sequence>MSYVFPRHSKARYPVACGGQGAYLIDRDGRRYLDASGGAAVSSLGHGHPAVVSAIKAQVDRLAYAHSGFFTTEPSEALAEHLVTRAPEGLARVYFVSGGSEANETALKLARQYHLERGEEGRHHFIARQQSYHGNTLGALAVGGSVARRAPFQPLLMPASHIAPCYAYRHQAADETEEAYGLRAADALEVEIQRVGPETVAGFIAEPVVGATAGVVPPAPGYFKRIREICDRHGILLILDEVMCGMGRTGSLYACEQDGIAPDILTCAKGLGGGYQPIGAVLASQSIYDTIAEGSGAFEHGFTYIGHATACAAALAVQQTIETDDLLANVRRQGTALREALDARFGNHHHVGDIRGRGLFIGLELVAERASKEPFDPDLKINAKIKQRAMAEGLICYPGGGTADGRRGDHVLLAPPFIIGPDHIAELVDKLGRAVDGALSEAGMKV</sequence>
<dbReference type="InterPro" id="IPR049704">
    <property type="entry name" value="Aminotrans_3_PPA_site"/>
</dbReference>
<evidence type="ECO:0000313" key="8">
    <source>
        <dbReference type="Proteomes" id="UP000761264"/>
    </source>
</evidence>
<evidence type="ECO:0000256" key="2">
    <source>
        <dbReference type="ARBA" id="ARBA00008954"/>
    </source>
</evidence>
<name>A0A967EZC3_9PROT</name>
<evidence type="ECO:0000256" key="1">
    <source>
        <dbReference type="ARBA" id="ARBA00001933"/>
    </source>
</evidence>
<dbReference type="Pfam" id="PF00202">
    <property type="entry name" value="Aminotran_3"/>
    <property type="match status" value="1"/>
</dbReference>
<keyword evidence="8" id="KW-1185">Reference proteome</keyword>
<evidence type="ECO:0000256" key="6">
    <source>
        <dbReference type="RuleBase" id="RU003560"/>
    </source>
</evidence>
<dbReference type="NCBIfam" id="NF005685">
    <property type="entry name" value="PRK07483.1"/>
    <property type="match status" value="1"/>
</dbReference>
<dbReference type="FunFam" id="3.40.640.10:FF:000014">
    <property type="entry name" value="Adenosylmethionine-8-amino-7-oxononanoate aminotransferase, probable"/>
    <property type="match status" value="1"/>
</dbReference>
<dbReference type="PANTHER" id="PTHR43094">
    <property type="entry name" value="AMINOTRANSFERASE"/>
    <property type="match status" value="1"/>
</dbReference>
<organism evidence="7 8">
    <name type="scientific">Pelagibius litoralis</name>
    <dbReference type="NCBI Taxonomy" id="374515"/>
    <lineage>
        <taxon>Bacteria</taxon>
        <taxon>Pseudomonadati</taxon>
        <taxon>Pseudomonadota</taxon>
        <taxon>Alphaproteobacteria</taxon>
        <taxon>Rhodospirillales</taxon>
        <taxon>Rhodovibrionaceae</taxon>
        <taxon>Pelagibius</taxon>
    </lineage>
</organism>
<dbReference type="GO" id="GO:0008483">
    <property type="term" value="F:transaminase activity"/>
    <property type="evidence" value="ECO:0007669"/>
    <property type="project" value="UniProtKB-KW"/>
</dbReference>
<dbReference type="InterPro" id="IPR015421">
    <property type="entry name" value="PyrdxlP-dep_Trfase_major"/>
</dbReference>
<evidence type="ECO:0000313" key="7">
    <source>
        <dbReference type="EMBL" id="NIA70195.1"/>
    </source>
</evidence>
<dbReference type="SUPFAM" id="SSF53383">
    <property type="entry name" value="PLP-dependent transferases"/>
    <property type="match status" value="1"/>
</dbReference>
<dbReference type="CDD" id="cd00610">
    <property type="entry name" value="OAT_like"/>
    <property type="match status" value="1"/>
</dbReference>
<comment type="cofactor">
    <cofactor evidence="1">
        <name>pyridoxal 5'-phosphate</name>
        <dbReference type="ChEBI" id="CHEBI:597326"/>
    </cofactor>
</comment>
<keyword evidence="4" id="KW-0808">Transferase</keyword>
<comment type="caution">
    <text evidence="7">The sequence shown here is derived from an EMBL/GenBank/DDBJ whole genome shotgun (WGS) entry which is preliminary data.</text>
</comment>